<keyword evidence="11" id="KW-1185">Reference proteome</keyword>
<dbReference type="Pfam" id="PF00015">
    <property type="entry name" value="MCPsignal"/>
    <property type="match status" value="1"/>
</dbReference>
<dbReference type="GO" id="GO:0006935">
    <property type="term" value="P:chemotaxis"/>
    <property type="evidence" value="ECO:0007669"/>
    <property type="project" value="InterPro"/>
</dbReference>
<dbReference type="FunFam" id="1.10.287.950:FF:000001">
    <property type="entry name" value="Methyl-accepting chemotaxis sensory transducer"/>
    <property type="match status" value="1"/>
</dbReference>
<feature type="region of interest" description="Disordered" evidence="6">
    <location>
        <begin position="282"/>
        <end position="339"/>
    </location>
</feature>
<evidence type="ECO:0000259" key="8">
    <source>
        <dbReference type="PROSITE" id="PS50111"/>
    </source>
</evidence>
<evidence type="ECO:0000313" key="10">
    <source>
        <dbReference type="EMBL" id="QBC42450.1"/>
    </source>
</evidence>
<dbReference type="GO" id="GO:0007165">
    <property type="term" value="P:signal transduction"/>
    <property type="evidence" value="ECO:0007669"/>
    <property type="project" value="UniProtKB-KW"/>
</dbReference>
<dbReference type="PANTHER" id="PTHR32089">
    <property type="entry name" value="METHYL-ACCEPTING CHEMOTAXIS PROTEIN MCPB"/>
    <property type="match status" value="1"/>
</dbReference>
<evidence type="ECO:0000259" key="9">
    <source>
        <dbReference type="PROSITE" id="PS50885"/>
    </source>
</evidence>
<dbReference type="Pfam" id="PF12729">
    <property type="entry name" value="4HB_MCP_1"/>
    <property type="match status" value="1"/>
</dbReference>
<dbReference type="InterPro" id="IPR004090">
    <property type="entry name" value="Chemotax_Me-accpt_rcpt"/>
</dbReference>
<dbReference type="GO" id="GO:0016020">
    <property type="term" value="C:membrane"/>
    <property type="evidence" value="ECO:0007669"/>
    <property type="project" value="UniProtKB-SubCell"/>
</dbReference>
<keyword evidence="7" id="KW-1133">Transmembrane helix</keyword>
<proteinExistence type="inferred from homology"/>
<feature type="coiled-coil region" evidence="5">
    <location>
        <begin position="76"/>
        <end position="103"/>
    </location>
</feature>
<evidence type="ECO:0000256" key="6">
    <source>
        <dbReference type="SAM" id="MobiDB-lite"/>
    </source>
</evidence>
<feature type="compositionally biased region" description="Low complexity" evidence="6">
    <location>
        <begin position="282"/>
        <end position="309"/>
    </location>
</feature>
<keyword evidence="7" id="KW-0812">Transmembrane</keyword>
<comment type="subcellular location">
    <subcellularLocation>
        <location evidence="1">Membrane</location>
    </subcellularLocation>
</comment>
<dbReference type="Gene3D" id="6.10.340.10">
    <property type="match status" value="1"/>
</dbReference>
<dbReference type="KEGG" id="ifl:C1H71_01985"/>
<dbReference type="GO" id="GO:0004888">
    <property type="term" value="F:transmembrane signaling receptor activity"/>
    <property type="evidence" value="ECO:0007669"/>
    <property type="project" value="InterPro"/>
</dbReference>
<keyword evidence="5" id="KW-0175">Coiled coil</keyword>
<dbReference type="CDD" id="cd06225">
    <property type="entry name" value="HAMP"/>
    <property type="match status" value="1"/>
</dbReference>
<evidence type="ECO:0008006" key="12">
    <source>
        <dbReference type="Google" id="ProtNLM"/>
    </source>
</evidence>
<dbReference type="AlphaFoldDB" id="A0A7G3G4T6"/>
<dbReference type="InterPro" id="IPR047347">
    <property type="entry name" value="YvaQ-like_sensor"/>
</dbReference>
<feature type="transmembrane region" description="Helical" evidence="7">
    <location>
        <begin position="186"/>
        <end position="207"/>
    </location>
</feature>
<evidence type="ECO:0000256" key="3">
    <source>
        <dbReference type="ARBA" id="ARBA00029447"/>
    </source>
</evidence>
<dbReference type="SMART" id="SM00283">
    <property type="entry name" value="MA"/>
    <property type="match status" value="1"/>
</dbReference>
<feature type="domain" description="HAMP" evidence="9">
    <location>
        <begin position="208"/>
        <end position="262"/>
    </location>
</feature>
<dbReference type="CDD" id="cd11386">
    <property type="entry name" value="MCP_signal"/>
    <property type="match status" value="1"/>
</dbReference>
<dbReference type="SMART" id="SM00304">
    <property type="entry name" value="HAMP"/>
    <property type="match status" value="3"/>
</dbReference>
<feature type="domain" description="Methyl-accepting transducer" evidence="8">
    <location>
        <begin position="267"/>
        <end position="503"/>
    </location>
</feature>
<evidence type="ECO:0000256" key="1">
    <source>
        <dbReference type="ARBA" id="ARBA00004370"/>
    </source>
</evidence>
<keyword evidence="7" id="KW-0472">Membrane</keyword>
<dbReference type="PRINTS" id="PR00260">
    <property type="entry name" value="CHEMTRNSDUCR"/>
</dbReference>
<dbReference type="InterPro" id="IPR024478">
    <property type="entry name" value="HlyB_4HB_MCP"/>
</dbReference>
<dbReference type="PANTHER" id="PTHR32089:SF112">
    <property type="entry name" value="LYSOZYME-LIKE PROTEIN-RELATED"/>
    <property type="match status" value="1"/>
</dbReference>
<comment type="similarity">
    <text evidence="3">Belongs to the methyl-accepting chemotaxis (MCP) protein family.</text>
</comment>
<organism evidence="10 11">
    <name type="scientific">Iodobacter fluviatilis</name>
    <dbReference type="NCBI Taxonomy" id="537"/>
    <lineage>
        <taxon>Bacteria</taxon>
        <taxon>Pseudomonadati</taxon>
        <taxon>Pseudomonadota</taxon>
        <taxon>Betaproteobacteria</taxon>
        <taxon>Neisseriales</taxon>
        <taxon>Chitinibacteraceae</taxon>
        <taxon>Iodobacter</taxon>
    </lineage>
</organism>
<evidence type="ECO:0000256" key="4">
    <source>
        <dbReference type="PROSITE-ProRule" id="PRU00284"/>
    </source>
</evidence>
<dbReference type="EMBL" id="CP025781">
    <property type="protein sequence ID" value="QBC42450.1"/>
    <property type="molecule type" value="Genomic_DNA"/>
</dbReference>
<evidence type="ECO:0000256" key="2">
    <source>
        <dbReference type="ARBA" id="ARBA00023224"/>
    </source>
</evidence>
<dbReference type="InterPro" id="IPR004089">
    <property type="entry name" value="MCPsignal_dom"/>
</dbReference>
<evidence type="ECO:0000256" key="7">
    <source>
        <dbReference type="SAM" id="Phobius"/>
    </source>
</evidence>
<reference evidence="10 11" key="1">
    <citation type="submission" date="2018-01" db="EMBL/GenBank/DDBJ databases">
        <title>Genome sequence of Iodobacter sp. strain PCH194 isolated from Indian Trans-Himalaya.</title>
        <authorList>
            <person name="Kumar V."/>
            <person name="Thakur V."/>
            <person name="Kumar S."/>
            <person name="Singh D."/>
        </authorList>
    </citation>
    <scope>NUCLEOTIDE SEQUENCE [LARGE SCALE GENOMIC DNA]</scope>
    <source>
        <strain evidence="10 11">PCH194</strain>
    </source>
</reference>
<gene>
    <name evidence="10" type="ORF">C1H71_01985</name>
</gene>
<dbReference type="SUPFAM" id="SSF58104">
    <property type="entry name" value="Methyl-accepting chemotaxis protein (MCP) signaling domain"/>
    <property type="match status" value="1"/>
</dbReference>
<sequence length="540" mass="58254">MHNISVRNKLFIGFAVVLVLLAAMAALSLRSMGKIDDAMRDLMEDRYPKIELSNSLMILSLDNGRQVRNIALSPSKEDDEIALNKLNKNRQKTKEKLQILDKGSTIPKGRELFEKLSQAEKILDTKFDEFQKIADDPAQAWPFIKDQVAPNNNAYIKALEEITSFQEDIMKKSKEDAYASYDSAKIFLTSASLIAMALGLFMAFYIANLITKPLTQVAEVAKQIAAGNLSYSWQGVTIHKDEIGHLQSDIKEMQSNLRGIIQMMINNSHAVSSAARELTSASQQVSASTDQQTSSASSMAAAVEEMSTSMDQVASNTEDVSSQASEAGALAQSGSTDVQSAAKEMDQIAKEVGNASEKIAGLGKQIEEIGSIVVVIREVADQTNLLALNAAIEAARAGEQGRGFAVVADEVRKLAERTTSSAAQITSMVSAIQQGAHDAIGSMQNGNKRVGDGLTLTNQARESILKIDNSSHEVISSVTNITAQMQEQRTAARGLALNVEKIAQMTEENAVAVRSMASSIGGLDNMAKQLSASVTQFRLS</sequence>
<keyword evidence="2 4" id="KW-0807">Transducer</keyword>
<dbReference type="Gene3D" id="1.10.287.950">
    <property type="entry name" value="Methyl-accepting chemotaxis protein"/>
    <property type="match status" value="1"/>
</dbReference>
<feature type="compositionally biased region" description="Polar residues" evidence="6">
    <location>
        <begin position="310"/>
        <end position="325"/>
    </location>
</feature>
<accession>A0A7G3G4T6</accession>
<dbReference type="PROSITE" id="PS50111">
    <property type="entry name" value="CHEMOTAXIS_TRANSDUC_2"/>
    <property type="match status" value="1"/>
</dbReference>
<dbReference type="InterPro" id="IPR003660">
    <property type="entry name" value="HAMP_dom"/>
</dbReference>
<dbReference type="CDD" id="cd19411">
    <property type="entry name" value="MCP2201-like_sensor"/>
    <property type="match status" value="1"/>
</dbReference>
<protein>
    <recommendedName>
        <fullName evidence="12">Methyl-accepting chemotaxis protein</fullName>
    </recommendedName>
</protein>
<dbReference type="RefSeq" id="WP_130105071.1">
    <property type="nucleotide sequence ID" value="NZ_CP025781.1"/>
</dbReference>
<evidence type="ECO:0000256" key="5">
    <source>
        <dbReference type="SAM" id="Coils"/>
    </source>
</evidence>
<dbReference type="PROSITE" id="PS50885">
    <property type="entry name" value="HAMP"/>
    <property type="match status" value="1"/>
</dbReference>
<dbReference type="Pfam" id="PF00672">
    <property type="entry name" value="HAMP"/>
    <property type="match status" value="1"/>
</dbReference>
<evidence type="ECO:0000313" key="11">
    <source>
        <dbReference type="Proteomes" id="UP000515917"/>
    </source>
</evidence>
<dbReference type="Proteomes" id="UP000515917">
    <property type="component" value="Chromosome"/>
</dbReference>
<name>A0A7G3G4T6_9NEIS</name>